<dbReference type="PANTHER" id="PTHR30349:SF64">
    <property type="entry name" value="PROPHAGE INTEGRASE INTD-RELATED"/>
    <property type="match status" value="1"/>
</dbReference>
<evidence type="ECO:0000256" key="1">
    <source>
        <dbReference type="ARBA" id="ARBA00008857"/>
    </source>
</evidence>
<dbReference type="InterPro" id="IPR013762">
    <property type="entry name" value="Integrase-like_cat_sf"/>
</dbReference>
<evidence type="ECO:0000313" key="8">
    <source>
        <dbReference type="EMBL" id="GAD03595.1"/>
    </source>
</evidence>
<feature type="domain" description="Tyr recombinase" evidence="6">
    <location>
        <begin position="103"/>
        <end position="316"/>
    </location>
</feature>
<gene>
    <name evidence="8" type="ORF">AALB_3675</name>
</gene>
<dbReference type="AlphaFoldDB" id="R9PQK7"/>
<dbReference type="PANTHER" id="PTHR30349">
    <property type="entry name" value="PHAGE INTEGRASE-RELATED"/>
    <property type="match status" value="1"/>
</dbReference>
<dbReference type="RefSeq" id="WP_016403362.1">
    <property type="nucleotide sequence ID" value="NZ_BARX01000030.1"/>
</dbReference>
<dbReference type="Proteomes" id="UP000014461">
    <property type="component" value="Unassembled WGS sequence"/>
</dbReference>
<dbReference type="InterPro" id="IPR011946">
    <property type="entry name" value="Integrase_integron-type"/>
</dbReference>
<evidence type="ECO:0000256" key="2">
    <source>
        <dbReference type="ARBA" id="ARBA00022908"/>
    </source>
</evidence>
<dbReference type="InterPro" id="IPR044068">
    <property type="entry name" value="CB"/>
</dbReference>
<dbReference type="OrthoDB" id="9801717at2"/>
<evidence type="ECO:0000256" key="3">
    <source>
        <dbReference type="ARBA" id="ARBA00023125"/>
    </source>
</evidence>
<dbReference type="EMBL" id="BARX01000030">
    <property type="protein sequence ID" value="GAD03595.1"/>
    <property type="molecule type" value="Genomic_DNA"/>
</dbReference>
<evidence type="ECO:0000313" key="9">
    <source>
        <dbReference type="Proteomes" id="UP000014461"/>
    </source>
</evidence>
<keyword evidence="3 5" id="KW-0238">DNA-binding</keyword>
<organism evidence="8 9">
    <name type="scientific">Agarivorans albus MKT 106</name>
    <dbReference type="NCBI Taxonomy" id="1331007"/>
    <lineage>
        <taxon>Bacteria</taxon>
        <taxon>Pseudomonadati</taxon>
        <taxon>Pseudomonadota</taxon>
        <taxon>Gammaproteobacteria</taxon>
        <taxon>Alteromonadales</taxon>
        <taxon>Alteromonadaceae</taxon>
        <taxon>Agarivorans</taxon>
    </lineage>
</organism>
<dbReference type="Pfam" id="PF13495">
    <property type="entry name" value="Phage_int_SAM_4"/>
    <property type="match status" value="1"/>
</dbReference>
<accession>R9PQK7</accession>
<evidence type="ECO:0000256" key="4">
    <source>
        <dbReference type="ARBA" id="ARBA00023172"/>
    </source>
</evidence>
<keyword evidence="2" id="KW-0229">DNA integration</keyword>
<comment type="caution">
    <text evidence="8">The sequence shown here is derived from an EMBL/GenBank/DDBJ whole genome shotgun (WGS) entry which is preliminary data.</text>
</comment>
<dbReference type="STRING" id="1331007.AALB_3675"/>
<reference evidence="8" key="1">
    <citation type="journal article" date="2013" name="Genome Announc.">
        <title>Draft Genome Sequence of Agarivorans albus Strain MKT 106T, an Agarolytic Marine Bacterium.</title>
        <authorList>
            <person name="Yasuike M."/>
            <person name="Nakamura Y."/>
            <person name="Kai W."/>
            <person name="Fujiwara A."/>
            <person name="Fukui Y."/>
            <person name="Satomi M."/>
            <person name="Sano M."/>
        </authorList>
    </citation>
    <scope>NUCLEOTIDE SEQUENCE [LARGE SCALE GENOMIC DNA]</scope>
</reference>
<dbReference type="InterPro" id="IPR050090">
    <property type="entry name" value="Tyrosine_recombinase_XerCD"/>
</dbReference>
<dbReference type="NCBIfam" id="TIGR02249">
    <property type="entry name" value="integrase_gron"/>
    <property type="match status" value="1"/>
</dbReference>
<keyword evidence="4" id="KW-0233">DNA recombination</keyword>
<comment type="similarity">
    <text evidence="1">Belongs to the 'phage' integrase family.</text>
</comment>
<evidence type="ECO:0000259" key="6">
    <source>
        <dbReference type="PROSITE" id="PS51898"/>
    </source>
</evidence>
<dbReference type="Pfam" id="PF00589">
    <property type="entry name" value="Phage_integrase"/>
    <property type="match status" value="1"/>
</dbReference>
<dbReference type="PROSITE" id="PS51898">
    <property type="entry name" value="TYR_RECOMBINASE"/>
    <property type="match status" value="1"/>
</dbReference>
<feature type="domain" description="Core-binding (CB)" evidence="7">
    <location>
        <begin position="3"/>
        <end position="86"/>
    </location>
</feature>
<proteinExistence type="inferred from homology"/>
<name>R9PQK7_AGAAL</name>
<dbReference type="SUPFAM" id="SSF56349">
    <property type="entry name" value="DNA breaking-rejoining enzymes"/>
    <property type="match status" value="1"/>
</dbReference>
<evidence type="ECO:0000259" key="7">
    <source>
        <dbReference type="PROSITE" id="PS51900"/>
    </source>
</evidence>
<dbReference type="GO" id="GO:0015074">
    <property type="term" value="P:DNA integration"/>
    <property type="evidence" value="ECO:0007669"/>
    <property type="project" value="UniProtKB-KW"/>
</dbReference>
<dbReference type="GO" id="GO:0006310">
    <property type="term" value="P:DNA recombination"/>
    <property type="evidence" value="ECO:0007669"/>
    <property type="project" value="UniProtKB-KW"/>
</dbReference>
<evidence type="ECO:0000256" key="5">
    <source>
        <dbReference type="PROSITE-ProRule" id="PRU01248"/>
    </source>
</evidence>
<dbReference type="InterPro" id="IPR010998">
    <property type="entry name" value="Integrase_recombinase_N"/>
</dbReference>
<dbReference type="Gene3D" id="1.10.443.10">
    <property type="entry name" value="Intergrase catalytic core"/>
    <property type="match status" value="1"/>
</dbReference>
<dbReference type="InterPro" id="IPR002104">
    <property type="entry name" value="Integrase_catalytic"/>
</dbReference>
<dbReference type="InterPro" id="IPR011010">
    <property type="entry name" value="DNA_brk_join_enz"/>
</dbReference>
<dbReference type="Gene3D" id="1.10.150.130">
    <property type="match status" value="1"/>
</dbReference>
<dbReference type="InterPro" id="IPR004107">
    <property type="entry name" value="Integrase_SAM-like_N"/>
</dbReference>
<dbReference type="PROSITE" id="PS51900">
    <property type="entry name" value="CB"/>
    <property type="match status" value="1"/>
</dbReference>
<dbReference type="GO" id="GO:0003677">
    <property type="term" value="F:DNA binding"/>
    <property type="evidence" value="ECO:0007669"/>
    <property type="project" value="UniProtKB-UniRule"/>
</dbReference>
<sequence>MTKSPPRLQQRFRNTIYQHHYSIRTEQTYWHWIKRFLYFHHKQHPEKLAAGDIEDFLTHLAVDRQVAPATQNIAFNALMFLYNKVLRIEMIGIQAKRAKKRVNIPMVFTRGEVSQVIANLPADYQIMASLLYGSGLRLCECLRLRIKDLDFDQNTITVRQGKGNKDRVTLLPPNLIPKLRDSILLSKSVFAHDMSLHYAGATMPYALARKYPHSQRSFSWQFLFPSTRLCIDARTGELKRHHIHHSVLQKAVRKAVRVAGIHKPASCHTFRHSFATHLLEQGTDLRTIQELLGHQDVTTTEIYTHVIGRHTTGVKSPLEGLVQAAK</sequence>
<protein>
    <submittedName>
        <fullName evidence="8">Integron integrase IntIPac</fullName>
    </submittedName>
</protein>
<keyword evidence="9" id="KW-1185">Reference proteome</keyword>